<gene>
    <name evidence="1" type="ORF">GCM10023200_45740</name>
</gene>
<organism evidence="1 2">
    <name type="scientific">Actinomycetospora chlora</name>
    <dbReference type="NCBI Taxonomy" id="663608"/>
    <lineage>
        <taxon>Bacteria</taxon>
        <taxon>Bacillati</taxon>
        <taxon>Actinomycetota</taxon>
        <taxon>Actinomycetes</taxon>
        <taxon>Pseudonocardiales</taxon>
        <taxon>Pseudonocardiaceae</taxon>
        <taxon>Actinomycetospora</taxon>
    </lineage>
</organism>
<accession>A0ABP9C4A2</accession>
<evidence type="ECO:0000313" key="1">
    <source>
        <dbReference type="EMBL" id="GAA4803364.1"/>
    </source>
</evidence>
<reference evidence="2" key="1">
    <citation type="journal article" date="2019" name="Int. J. Syst. Evol. Microbiol.">
        <title>The Global Catalogue of Microorganisms (GCM) 10K type strain sequencing project: providing services to taxonomists for standard genome sequencing and annotation.</title>
        <authorList>
            <consortium name="The Broad Institute Genomics Platform"/>
            <consortium name="The Broad Institute Genome Sequencing Center for Infectious Disease"/>
            <person name="Wu L."/>
            <person name="Ma J."/>
        </authorList>
    </citation>
    <scope>NUCLEOTIDE SEQUENCE [LARGE SCALE GENOMIC DNA]</scope>
    <source>
        <strain evidence="2">JCM 17979</strain>
    </source>
</reference>
<dbReference type="EMBL" id="BAABHO010000045">
    <property type="protein sequence ID" value="GAA4803364.1"/>
    <property type="molecule type" value="Genomic_DNA"/>
</dbReference>
<dbReference type="RefSeq" id="WP_345420886.1">
    <property type="nucleotide sequence ID" value="NZ_BAABHO010000045.1"/>
</dbReference>
<evidence type="ECO:0000313" key="2">
    <source>
        <dbReference type="Proteomes" id="UP001500928"/>
    </source>
</evidence>
<protein>
    <submittedName>
        <fullName evidence="1">Uncharacterized protein</fullName>
    </submittedName>
</protein>
<name>A0ABP9C4A2_9PSEU</name>
<comment type="caution">
    <text evidence="1">The sequence shown here is derived from an EMBL/GenBank/DDBJ whole genome shotgun (WGS) entry which is preliminary data.</text>
</comment>
<keyword evidence="2" id="KW-1185">Reference proteome</keyword>
<sequence length="110" mass="11439">MTAPPLAVPPAALASLGRLRDTARTLGRQLDGLAEREDVARHPVLVRALRNVAGLPDRPPHELALGVVTLGIMIATDSIVVDIAANVVAVLFVNHPHPVAADAAATEPAR</sequence>
<proteinExistence type="predicted"/>
<dbReference type="Proteomes" id="UP001500928">
    <property type="component" value="Unassembled WGS sequence"/>
</dbReference>